<evidence type="ECO:0000313" key="4">
    <source>
        <dbReference type="Proteomes" id="UP000315971"/>
    </source>
</evidence>
<evidence type="ECO:0000256" key="1">
    <source>
        <dbReference type="ARBA" id="ARBA00006817"/>
    </source>
</evidence>
<dbReference type="AlphaFoldDB" id="A0A521C2X9"/>
<dbReference type="InterPro" id="IPR013538">
    <property type="entry name" value="ASHA1/2-like_C"/>
</dbReference>
<dbReference type="RefSeq" id="WP_142602492.1">
    <property type="nucleotide sequence ID" value="NZ_FXSZ01000003.1"/>
</dbReference>
<dbReference type="EMBL" id="FXSZ01000003">
    <property type="protein sequence ID" value="SMO53837.1"/>
    <property type="molecule type" value="Genomic_DNA"/>
</dbReference>
<comment type="similarity">
    <text evidence="1">Belongs to the AHA1 family.</text>
</comment>
<reference evidence="3 4" key="1">
    <citation type="submission" date="2017-05" db="EMBL/GenBank/DDBJ databases">
        <authorList>
            <person name="Varghese N."/>
            <person name="Submissions S."/>
        </authorList>
    </citation>
    <scope>NUCLEOTIDE SEQUENCE [LARGE SCALE GENOMIC DNA]</scope>
    <source>
        <strain evidence="3 4">DSM 21342</strain>
    </source>
</reference>
<protein>
    <submittedName>
        <fullName evidence="3">Uncharacterized conserved protein YndB, AHSA1/START domain</fullName>
    </submittedName>
</protein>
<accession>A0A521C2X9</accession>
<dbReference type="Gene3D" id="3.30.530.20">
    <property type="match status" value="1"/>
</dbReference>
<organism evidence="3 4">
    <name type="scientific">Solitalea koreensis</name>
    <dbReference type="NCBI Taxonomy" id="543615"/>
    <lineage>
        <taxon>Bacteria</taxon>
        <taxon>Pseudomonadati</taxon>
        <taxon>Bacteroidota</taxon>
        <taxon>Sphingobacteriia</taxon>
        <taxon>Sphingobacteriales</taxon>
        <taxon>Sphingobacteriaceae</taxon>
        <taxon>Solitalea</taxon>
    </lineage>
</organism>
<dbReference type="Pfam" id="PF08327">
    <property type="entry name" value="AHSA1"/>
    <property type="match status" value="1"/>
</dbReference>
<gene>
    <name evidence="3" type="ORF">SAMN06265350_103173</name>
</gene>
<dbReference type="SUPFAM" id="SSF55961">
    <property type="entry name" value="Bet v1-like"/>
    <property type="match status" value="1"/>
</dbReference>
<proteinExistence type="inferred from homology"/>
<sequence>MEKIKFSISINAPKEKVWKVLWDDATYRKWTSAFAEGSHAVTDWKEGSKVLFLDGKGSGMVSKVAMNKPNEYMSFEHLGIIKNGVEDTDSEEVKAWAGALENYTLIEADGLTSLAVDMDSNEEYKSYFMETWPNALEQIKRLAESNA</sequence>
<dbReference type="CDD" id="cd07814">
    <property type="entry name" value="SRPBCC_CalC_Aha1-like"/>
    <property type="match status" value="1"/>
</dbReference>
<dbReference type="Proteomes" id="UP000315971">
    <property type="component" value="Unassembled WGS sequence"/>
</dbReference>
<name>A0A521C2X9_9SPHI</name>
<keyword evidence="4" id="KW-1185">Reference proteome</keyword>
<feature type="domain" description="Activator of Hsp90 ATPase homologue 1/2-like C-terminal" evidence="2">
    <location>
        <begin position="11"/>
        <end position="143"/>
    </location>
</feature>
<dbReference type="OrthoDB" id="384974at2"/>
<evidence type="ECO:0000259" key="2">
    <source>
        <dbReference type="Pfam" id="PF08327"/>
    </source>
</evidence>
<evidence type="ECO:0000313" key="3">
    <source>
        <dbReference type="EMBL" id="SMO53837.1"/>
    </source>
</evidence>
<dbReference type="InterPro" id="IPR023393">
    <property type="entry name" value="START-like_dom_sf"/>
</dbReference>